<dbReference type="HOGENOM" id="CLU_1761689_0_0_1"/>
<dbReference type="EnsemblPlants" id="OMERI04G06360.1">
    <property type="protein sequence ID" value="OMERI04G06360.1"/>
    <property type="gene ID" value="OMERI04G06360"/>
</dbReference>
<keyword evidence="1" id="KW-0472">Membrane</keyword>
<dbReference type="AlphaFoldDB" id="A0A0E0DCA8"/>
<feature type="transmembrane region" description="Helical" evidence="1">
    <location>
        <begin position="6"/>
        <end position="30"/>
    </location>
</feature>
<keyword evidence="1" id="KW-0812">Transmembrane</keyword>
<proteinExistence type="predicted"/>
<accession>A0A0E0DCA8</accession>
<dbReference type="Gramene" id="OMERI04G06360.1">
    <property type="protein sequence ID" value="OMERI04G06360.1"/>
    <property type="gene ID" value="OMERI04G06360"/>
</dbReference>
<sequence length="148" mass="15825">MPLLLIYNLIGATSICILYVLDKFALIFYLSLPSSSSLCPDLVFMLHSYLNPTAGDVFPLLPDWVDPSASAAPSWELGTPGSTVQVHLELVTKAVLATLGAEGGAGAQRRGEAAGEERQLDLGHRLRLLHHASTSLFLVSALLAAERD</sequence>
<name>A0A0E0DCA8_9ORYZ</name>
<protein>
    <submittedName>
        <fullName evidence="2">Uncharacterized protein</fullName>
    </submittedName>
</protein>
<evidence type="ECO:0000313" key="3">
    <source>
        <dbReference type="Proteomes" id="UP000008021"/>
    </source>
</evidence>
<keyword evidence="1" id="KW-1133">Transmembrane helix</keyword>
<organism evidence="2">
    <name type="scientific">Oryza meridionalis</name>
    <dbReference type="NCBI Taxonomy" id="40149"/>
    <lineage>
        <taxon>Eukaryota</taxon>
        <taxon>Viridiplantae</taxon>
        <taxon>Streptophyta</taxon>
        <taxon>Embryophyta</taxon>
        <taxon>Tracheophyta</taxon>
        <taxon>Spermatophyta</taxon>
        <taxon>Magnoliopsida</taxon>
        <taxon>Liliopsida</taxon>
        <taxon>Poales</taxon>
        <taxon>Poaceae</taxon>
        <taxon>BOP clade</taxon>
        <taxon>Oryzoideae</taxon>
        <taxon>Oryzeae</taxon>
        <taxon>Oryzinae</taxon>
        <taxon>Oryza</taxon>
    </lineage>
</organism>
<evidence type="ECO:0000256" key="1">
    <source>
        <dbReference type="SAM" id="Phobius"/>
    </source>
</evidence>
<dbReference type="Proteomes" id="UP000008021">
    <property type="component" value="Chromosome 4"/>
</dbReference>
<reference evidence="2" key="2">
    <citation type="submission" date="2018-05" db="EMBL/GenBank/DDBJ databases">
        <title>OmerRS3 (Oryza meridionalis Reference Sequence Version 3).</title>
        <authorList>
            <person name="Zhang J."/>
            <person name="Kudrna D."/>
            <person name="Lee S."/>
            <person name="Talag J."/>
            <person name="Welchert J."/>
            <person name="Wing R.A."/>
        </authorList>
    </citation>
    <scope>NUCLEOTIDE SEQUENCE [LARGE SCALE GENOMIC DNA]</scope>
    <source>
        <strain evidence="2">cv. OR44</strain>
    </source>
</reference>
<evidence type="ECO:0000313" key="2">
    <source>
        <dbReference type="EnsemblPlants" id="OMERI04G06360.1"/>
    </source>
</evidence>
<reference evidence="2" key="1">
    <citation type="submission" date="2015-04" db="UniProtKB">
        <authorList>
            <consortium name="EnsemblPlants"/>
        </authorList>
    </citation>
    <scope>IDENTIFICATION</scope>
</reference>
<keyword evidence="3" id="KW-1185">Reference proteome</keyword>